<evidence type="ECO:0000313" key="2">
    <source>
        <dbReference type="Proteomes" id="UP001054945"/>
    </source>
</evidence>
<proteinExistence type="predicted"/>
<dbReference type="Proteomes" id="UP001054945">
    <property type="component" value="Unassembled WGS sequence"/>
</dbReference>
<dbReference type="EMBL" id="BPLR01010062">
    <property type="protein sequence ID" value="GIY36562.1"/>
    <property type="molecule type" value="Genomic_DNA"/>
</dbReference>
<keyword evidence="2" id="KW-1185">Reference proteome</keyword>
<accession>A0AAV4ST45</accession>
<evidence type="ECO:0000313" key="1">
    <source>
        <dbReference type="EMBL" id="GIY36562.1"/>
    </source>
</evidence>
<organism evidence="1 2">
    <name type="scientific">Caerostris extrusa</name>
    <name type="common">Bark spider</name>
    <name type="synonym">Caerostris bankana</name>
    <dbReference type="NCBI Taxonomy" id="172846"/>
    <lineage>
        <taxon>Eukaryota</taxon>
        <taxon>Metazoa</taxon>
        <taxon>Ecdysozoa</taxon>
        <taxon>Arthropoda</taxon>
        <taxon>Chelicerata</taxon>
        <taxon>Arachnida</taxon>
        <taxon>Araneae</taxon>
        <taxon>Araneomorphae</taxon>
        <taxon>Entelegynae</taxon>
        <taxon>Araneoidea</taxon>
        <taxon>Araneidae</taxon>
        <taxon>Caerostris</taxon>
    </lineage>
</organism>
<sequence length="69" mass="7984">MAERELCQKMKVRKVRGFKDSDPSRLWGMTLRRSVCTGCINTERQTKLSSTVIKCKALVKAETIRQPKR</sequence>
<comment type="caution">
    <text evidence="1">The sequence shown here is derived from an EMBL/GenBank/DDBJ whole genome shotgun (WGS) entry which is preliminary data.</text>
</comment>
<gene>
    <name evidence="1" type="ORF">CEXT_110531</name>
</gene>
<dbReference type="AlphaFoldDB" id="A0AAV4ST45"/>
<name>A0AAV4ST45_CAEEX</name>
<protein>
    <submittedName>
        <fullName evidence="1">Uncharacterized protein</fullName>
    </submittedName>
</protein>
<reference evidence="1 2" key="1">
    <citation type="submission" date="2021-06" db="EMBL/GenBank/DDBJ databases">
        <title>Caerostris extrusa draft genome.</title>
        <authorList>
            <person name="Kono N."/>
            <person name="Arakawa K."/>
        </authorList>
    </citation>
    <scope>NUCLEOTIDE SEQUENCE [LARGE SCALE GENOMIC DNA]</scope>
</reference>